<feature type="compositionally biased region" description="Basic and acidic residues" evidence="1">
    <location>
        <begin position="1"/>
        <end position="10"/>
    </location>
</feature>
<dbReference type="SUPFAM" id="SSF53448">
    <property type="entry name" value="Nucleotide-diphospho-sugar transferases"/>
    <property type="match status" value="1"/>
</dbReference>
<gene>
    <name evidence="3" type="ORF">NFI88_01600</name>
</gene>
<dbReference type="CDD" id="cd03801">
    <property type="entry name" value="GT4_PimA-like"/>
    <property type="match status" value="1"/>
</dbReference>
<dbReference type="InterPro" id="IPR029044">
    <property type="entry name" value="Nucleotide-diphossugar_trans"/>
</dbReference>
<dbReference type="Proteomes" id="UP001524547">
    <property type="component" value="Unassembled WGS sequence"/>
</dbReference>
<organism evidence="3 4">
    <name type="scientific">Rhizosaccharibacter radicis</name>
    <dbReference type="NCBI Taxonomy" id="2782605"/>
    <lineage>
        <taxon>Bacteria</taxon>
        <taxon>Pseudomonadati</taxon>
        <taxon>Pseudomonadota</taxon>
        <taxon>Alphaproteobacteria</taxon>
        <taxon>Acetobacterales</taxon>
        <taxon>Acetobacteraceae</taxon>
        <taxon>Rhizosaccharibacter</taxon>
    </lineage>
</organism>
<dbReference type="EC" id="2.4.-.-" evidence="3"/>
<dbReference type="EMBL" id="JAMZEJ010000001">
    <property type="protein sequence ID" value="MCQ8239536.1"/>
    <property type="molecule type" value="Genomic_DNA"/>
</dbReference>
<dbReference type="Gene3D" id="3.40.50.2000">
    <property type="entry name" value="Glycogen Phosphorylase B"/>
    <property type="match status" value="1"/>
</dbReference>
<comment type="caution">
    <text evidence="3">The sequence shown here is derived from an EMBL/GenBank/DDBJ whole genome shotgun (WGS) entry which is preliminary data.</text>
</comment>
<protein>
    <submittedName>
        <fullName evidence="3">Glycosyltransferase</fullName>
        <ecNumber evidence="3">2.4.-.-</ecNumber>
    </submittedName>
</protein>
<dbReference type="GO" id="GO:0016757">
    <property type="term" value="F:glycosyltransferase activity"/>
    <property type="evidence" value="ECO:0007669"/>
    <property type="project" value="UniProtKB-KW"/>
</dbReference>
<dbReference type="Gene3D" id="3.90.550.10">
    <property type="entry name" value="Spore Coat Polysaccharide Biosynthesis Protein SpsA, Chain A"/>
    <property type="match status" value="1"/>
</dbReference>
<evidence type="ECO:0000259" key="2">
    <source>
        <dbReference type="Pfam" id="PF00535"/>
    </source>
</evidence>
<evidence type="ECO:0000256" key="1">
    <source>
        <dbReference type="SAM" id="MobiDB-lite"/>
    </source>
</evidence>
<feature type="domain" description="Glycosyltransferase 2-like" evidence="2">
    <location>
        <begin position="407"/>
        <end position="526"/>
    </location>
</feature>
<evidence type="ECO:0000313" key="3">
    <source>
        <dbReference type="EMBL" id="MCQ8239536.1"/>
    </source>
</evidence>
<proteinExistence type="predicted"/>
<reference evidence="3 4" key="1">
    <citation type="submission" date="2022-06" db="EMBL/GenBank/DDBJ databases">
        <title>Rhizosaccharibacter gen. nov. sp. nov. KSS12, endophytic bacteria isolated from sugarcane.</title>
        <authorList>
            <person name="Pitiwittayakul N."/>
        </authorList>
    </citation>
    <scope>NUCLEOTIDE SEQUENCE [LARGE SCALE GENOMIC DNA]</scope>
    <source>
        <strain evidence="3 4">KSS12</strain>
    </source>
</reference>
<keyword evidence="4" id="KW-1185">Reference proteome</keyword>
<dbReference type="SUPFAM" id="SSF53756">
    <property type="entry name" value="UDP-Glycosyltransferase/glycogen phosphorylase"/>
    <property type="match status" value="1"/>
</dbReference>
<name>A0ABT1VT64_9PROT</name>
<dbReference type="Pfam" id="PF13692">
    <property type="entry name" value="Glyco_trans_1_4"/>
    <property type="match status" value="1"/>
</dbReference>
<keyword evidence="3" id="KW-0808">Transferase</keyword>
<sequence>MNSTDLHPEPDPSTEAPVASSGEASAGQNFPQATPAAPDPDRLDAATVSEPLLGDPPDGSASQAEVPEAPLWQRFDPVFYAKRYAAVLPEALSPEELERFYWDQGAAAGHSPNPYFDESWYLSNYRDIAAHVAAGGARSGFDHYCHDGYRDRAPHWLFDENYYRRVNPDLTASALEAGGFRNGYHHYLVRGDGEFRSGHRFFAPDLLQQGGRSSRDGRGPFVTLLLEGFALCDRQRLSWYFDPQWYLEQNGWLRRQIEDGRWSCGLHHFLCNDTPRAFDGSRWFSELFYVAAHPDIASALDDGAFRNGYEHFLAHGVQELRTPHPDADLVAYHANRQVQLELDRHEFPDIFAHWVARHEALAREAMLPALDERQSKRLALQQAENMLLQYTRRPLDFACSDAEPRVSVIMVLFNQFALTMAALSSLRAVHTGDIDLVLVDSGSRDETRQIDRFVVGARILRMGFNAGFIECCNRALEQVRGRAVLFLNNDLTLGHNALFLALKRLEDDDTVGAVGGKIIRTNGQLQEAGCIIWRDGSTMGYLRDEHPDLPEANFVRDVDFCSGAFLLIRSALLRQLGGFDEAFKPAYYEETDLCVRLRRLGHRIVYDPAVVIQHMEYGSSGTADSTRMIQRNHEVFVRRHMDWLRFQYPPRLRNAIFARSPRDRRRRILFFEDRVPMRHLGSGYVRSNDIVRMMAELGHHVTVFPVYAAAASPVEVFRDFPDTVEVIYDRGLDQLREFLEQRAGYYDAVWIGRTHNLPRLLPILGDMTTSLPDSSFVLDTEAVAAPRLVGQARLLGLRGTGDLDALLREEFAVAYFCQKIIAVNEADAALIRSTGHGDVSVLGHMVTPCPTPRTWSDRSGLLFLGAFHDEASPNYDSIRWFNAEVLPLLRDRLPASVRFTVAGYVDQNRVDMVPLGLDPRVDLLGPVQDLRELYDRHRVFVAPTRFAGGIPFKVHEAAAHGVPVVATALLCRQVGWTDGDEIMSGGTDDPARFAEAILSLYEDEGRWNDVRRTALSRIEQENTEPDYRRRISDIMDDVFAAGRQRGG</sequence>
<keyword evidence="3" id="KW-0328">Glycosyltransferase</keyword>
<dbReference type="RefSeq" id="WP_422918271.1">
    <property type="nucleotide sequence ID" value="NZ_JAMZEJ010000001.1"/>
</dbReference>
<accession>A0ABT1VT64</accession>
<dbReference type="CDD" id="cd04186">
    <property type="entry name" value="GT_2_like_c"/>
    <property type="match status" value="1"/>
</dbReference>
<evidence type="ECO:0000313" key="4">
    <source>
        <dbReference type="Proteomes" id="UP001524547"/>
    </source>
</evidence>
<dbReference type="InterPro" id="IPR001173">
    <property type="entry name" value="Glyco_trans_2-like"/>
</dbReference>
<dbReference type="PANTHER" id="PTHR43179:SF7">
    <property type="entry name" value="RHAMNOSYLTRANSFERASE WBBL"/>
    <property type="match status" value="1"/>
</dbReference>
<feature type="region of interest" description="Disordered" evidence="1">
    <location>
        <begin position="1"/>
        <end position="65"/>
    </location>
</feature>
<dbReference type="Pfam" id="PF00535">
    <property type="entry name" value="Glycos_transf_2"/>
    <property type="match status" value="1"/>
</dbReference>
<feature type="compositionally biased region" description="Polar residues" evidence="1">
    <location>
        <begin position="22"/>
        <end position="32"/>
    </location>
</feature>
<dbReference type="PANTHER" id="PTHR43179">
    <property type="entry name" value="RHAMNOSYLTRANSFERASE WBBL"/>
    <property type="match status" value="1"/>
</dbReference>